<evidence type="ECO:0000256" key="6">
    <source>
        <dbReference type="ARBA" id="ARBA00022839"/>
    </source>
</evidence>
<keyword evidence="13" id="KW-1185">Reference proteome</keyword>
<dbReference type="InterPro" id="IPR041851">
    <property type="entry name" value="RecD_N_sf"/>
</dbReference>
<comment type="caution">
    <text evidence="12">The sequence shown here is derived from an EMBL/GenBank/DDBJ whole genome shotgun (WGS) entry which is preliminary data.</text>
</comment>
<dbReference type="GO" id="GO:0006302">
    <property type="term" value="P:double-strand break repair"/>
    <property type="evidence" value="ECO:0007669"/>
    <property type="project" value="InterPro"/>
</dbReference>
<evidence type="ECO:0000256" key="1">
    <source>
        <dbReference type="ARBA" id="ARBA00022722"/>
    </source>
</evidence>
<dbReference type="InterPro" id="IPR006344">
    <property type="entry name" value="RecD"/>
</dbReference>
<evidence type="ECO:0000256" key="4">
    <source>
        <dbReference type="ARBA" id="ARBA00022801"/>
    </source>
</evidence>
<evidence type="ECO:0000259" key="11">
    <source>
        <dbReference type="SMART" id="SM00382"/>
    </source>
</evidence>
<dbReference type="HAMAP" id="MF_01487">
    <property type="entry name" value="RecD"/>
    <property type="match status" value="1"/>
</dbReference>
<keyword evidence="5" id="KW-0347">Helicase</keyword>
<dbReference type="Pfam" id="PF21185">
    <property type="entry name" value="RecD_N"/>
    <property type="match status" value="1"/>
</dbReference>
<evidence type="ECO:0000256" key="3">
    <source>
        <dbReference type="ARBA" id="ARBA00022763"/>
    </source>
</evidence>
<keyword evidence="4 12" id="KW-0378">Hydrolase</keyword>
<dbReference type="GO" id="GO:0006310">
    <property type="term" value="P:DNA recombination"/>
    <property type="evidence" value="ECO:0007669"/>
    <property type="project" value="InterPro"/>
</dbReference>
<proteinExistence type="inferred from homology"/>
<keyword evidence="8" id="KW-0238">DNA-binding</keyword>
<evidence type="ECO:0000256" key="8">
    <source>
        <dbReference type="ARBA" id="ARBA00023125"/>
    </source>
</evidence>
<dbReference type="OrthoDB" id="9763659at2"/>
<dbReference type="InterPro" id="IPR027785">
    <property type="entry name" value="UvrD-like_helicase_C"/>
</dbReference>
<evidence type="ECO:0000256" key="9">
    <source>
        <dbReference type="ARBA" id="ARBA00023204"/>
    </source>
</evidence>
<dbReference type="CDD" id="cd17933">
    <property type="entry name" value="DEXSc_RecD-like"/>
    <property type="match status" value="1"/>
</dbReference>
<dbReference type="RefSeq" id="WP_139450906.1">
    <property type="nucleotide sequence ID" value="NZ_VDMB01000041.1"/>
</dbReference>
<keyword evidence="9" id="KW-0234">DNA repair</keyword>
<keyword evidence="6" id="KW-0269">Exonuclease</keyword>
<evidence type="ECO:0000256" key="7">
    <source>
        <dbReference type="ARBA" id="ARBA00022840"/>
    </source>
</evidence>
<dbReference type="Gene3D" id="3.40.50.300">
    <property type="entry name" value="P-loop containing nucleotide triphosphate hydrolases"/>
    <property type="match status" value="3"/>
</dbReference>
<organism evidence="12 13">
    <name type="scientific">Desulfobotulus mexicanus</name>
    <dbReference type="NCBI Taxonomy" id="2586642"/>
    <lineage>
        <taxon>Bacteria</taxon>
        <taxon>Pseudomonadati</taxon>
        <taxon>Thermodesulfobacteriota</taxon>
        <taxon>Desulfobacteria</taxon>
        <taxon>Desulfobacterales</taxon>
        <taxon>Desulfobacteraceae</taxon>
        <taxon>Desulfobotulus</taxon>
    </lineage>
</organism>
<dbReference type="InterPro" id="IPR050534">
    <property type="entry name" value="Coronavir_polyprotein_1ab"/>
</dbReference>
<dbReference type="GO" id="GO:0008854">
    <property type="term" value="F:exodeoxyribonuclease V activity"/>
    <property type="evidence" value="ECO:0007669"/>
    <property type="project" value="UniProtKB-EC"/>
</dbReference>
<dbReference type="GO" id="GO:0017116">
    <property type="term" value="F:single-stranded DNA helicase activity"/>
    <property type="evidence" value="ECO:0007669"/>
    <property type="project" value="TreeGrafter"/>
</dbReference>
<name>A0A5S5MBY0_9BACT</name>
<evidence type="ECO:0000313" key="13">
    <source>
        <dbReference type="Proteomes" id="UP000321899"/>
    </source>
</evidence>
<dbReference type="AlphaFoldDB" id="A0A5S5MBY0"/>
<keyword evidence="10" id="KW-0413">Isomerase</keyword>
<keyword evidence="7" id="KW-0067">ATP-binding</keyword>
<dbReference type="Proteomes" id="UP000321899">
    <property type="component" value="Unassembled WGS sequence"/>
</dbReference>
<dbReference type="InterPro" id="IPR003593">
    <property type="entry name" value="AAA+_ATPase"/>
</dbReference>
<dbReference type="EC" id="3.1.11.5" evidence="12"/>
<dbReference type="GO" id="GO:0003677">
    <property type="term" value="F:DNA binding"/>
    <property type="evidence" value="ECO:0007669"/>
    <property type="project" value="UniProtKB-KW"/>
</dbReference>
<dbReference type="SUPFAM" id="SSF52540">
    <property type="entry name" value="P-loop containing nucleoside triphosphate hydrolases"/>
    <property type="match status" value="2"/>
</dbReference>
<dbReference type="GO" id="GO:0005524">
    <property type="term" value="F:ATP binding"/>
    <property type="evidence" value="ECO:0007669"/>
    <property type="project" value="UniProtKB-KW"/>
</dbReference>
<gene>
    <name evidence="12" type="primary">recD</name>
    <name evidence="12" type="ORF">FIM25_16225</name>
</gene>
<evidence type="ECO:0000256" key="5">
    <source>
        <dbReference type="ARBA" id="ARBA00022806"/>
    </source>
</evidence>
<evidence type="ECO:0000256" key="10">
    <source>
        <dbReference type="ARBA" id="ARBA00023235"/>
    </source>
</evidence>
<accession>A0A5S5MBY0</accession>
<dbReference type="NCBIfam" id="TIGR01447">
    <property type="entry name" value="recD"/>
    <property type="match status" value="1"/>
</dbReference>
<dbReference type="EMBL" id="VDMB01000041">
    <property type="protein sequence ID" value="TYT73236.1"/>
    <property type="molecule type" value="Genomic_DNA"/>
</dbReference>
<keyword evidence="2" id="KW-0547">Nucleotide-binding</keyword>
<keyword evidence="1" id="KW-0540">Nuclease</keyword>
<sequence length="616" mass="67126">MKTSESLGEDSENSSPEFSSLFRLQPLDDHLAALFQRMDPKMPTVLNLAVKILSARTREGHVCLDLAGRDGLWPRVSRMAGVEGGLDSWRREIVASSLVGERLEDVRPLMLMGNRLYLRRYFRAETMVAGGILKRAGEEFHIQDTAALKKVLDYFFPEQENDNISMQKVAAFAAAGKSLCVIVGGPGTGKTTTVCRLLASLCTLAETLPVLVLTAPTGKAAGRLGESMVAGKAALGAMEREVFDAIPETASTLHRLLGLAHGRKPRHHKDNPLSADIVVVDEVSMVDLFLMAKLMDALKPGARLILLGDRFQLASVMPGSVLGEICKGASLEKSEDFIRNFDKIFGKTDFFTGHAGISAMADCVVELTRSWRFDSAGGIGRLARSLNEGQGTDVAAMLEQGEDSNVLWCPVMTAAELTPALGDYIILGFSELMKASTPEDAFAILDRFRILCVLKEGPFGVHGINSLVESILEKEGLLRLSGPWYRGRPVIVLRNDPASGLYNGDVGITLEDGQSGEMVVYFPSEDGGFRSFNPLRLPELETVFAMTVHKSQGSESDSVLIVLPDRDVQVLSREILYTAVTRARKEVILAGRMDILIQGTERSVRRSSGLGDVLWK</sequence>
<dbReference type="PANTHER" id="PTHR43788:SF6">
    <property type="entry name" value="DNA HELICASE B"/>
    <property type="match status" value="1"/>
</dbReference>
<dbReference type="InterPro" id="IPR027417">
    <property type="entry name" value="P-loop_NTPase"/>
</dbReference>
<dbReference type="InterPro" id="IPR049550">
    <property type="entry name" value="RecD_N"/>
</dbReference>
<dbReference type="Pfam" id="PF13538">
    <property type="entry name" value="UvrD_C_2"/>
    <property type="match status" value="1"/>
</dbReference>
<evidence type="ECO:0000256" key="2">
    <source>
        <dbReference type="ARBA" id="ARBA00022741"/>
    </source>
</evidence>
<dbReference type="CDD" id="cd18809">
    <property type="entry name" value="SF1_C_RecD"/>
    <property type="match status" value="1"/>
</dbReference>
<dbReference type="Pfam" id="PF13245">
    <property type="entry name" value="AAA_19"/>
    <property type="match status" value="1"/>
</dbReference>
<dbReference type="GO" id="GO:0009338">
    <property type="term" value="C:exodeoxyribonuclease V complex"/>
    <property type="evidence" value="ECO:0007669"/>
    <property type="project" value="InterPro"/>
</dbReference>
<reference evidence="12 13" key="1">
    <citation type="submission" date="2019-06" db="EMBL/GenBank/DDBJ databases">
        <title>Desulfobotulus mexicanus sp. nov., a novel sulfate-reducing bacterium isolated from the sediment of an alkaline crater lake in Mexico.</title>
        <authorList>
            <person name="Hirschler-Rea A."/>
        </authorList>
    </citation>
    <scope>NUCLEOTIDE SEQUENCE [LARGE SCALE GENOMIC DNA]</scope>
    <source>
        <strain evidence="12 13">PAR22N</strain>
    </source>
</reference>
<evidence type="ECO:0000313" key="12">
    <source>
        <dbReference type="EMBL" id="TYT73236.1"/>
    </source>
</evidence>
<dbReference type="PANTHER" id="PTHR43788">
    <property type="entry name" value="DNA2/NAM7 HELICASE FAMILY MEMBER"/>
    <property type="match status" value="1"/>
</dbReference>
<feature type="domain" description="AAA+ ATPase" evidence="11">
    <location>
        <begin position="176"/>
        <end position="318"/>
    </location>
</feature>
<protein>
    <submittedName>
        <fullName evidence="12">Exodeoxyribonuclease V subunit alpha</fullName>
        <ecNumber evidence="12">3.1.11.5</ecNumber>
    </submittedName>
</protein>
<dbReference type="SMART" id="SM00382">
    <property type="entry name" value="AAA"/>
    <property type="match status" value="1"/>
</dbReference>
<dbReference type="Gene3D" id="1.10.10.1020">
    <property type="entry name" value="RecBCD complex, subunit RecD, N-terminal domain"/>
    <property type="match status" value="1"/>
</dbReference>
<keyword evidence="3" id="KW-0227">DNA damage</keyword>